<evidence type="ECO:0000313" key="3">
    <source>
        <dbReference type="Proteomes" id="UP000283841"/>
    </source>
</evidence>
<dbReference type="GeneID" id="39601709"/>
<protein>
    <submittedName>
        <fullName evidence="2">Uncharacterized protein</fullName>
    </submittedName>
</protein>
<evidence type="ECO:0000256" key="1">
    <source>
        <dbReference type="SAM" id="SignalP"/>
    </source>
</evidence>
<comment type="caution">
    <text evidence="2">The sequence shown here is derived from an EMBL/GenBank/DDBJ whole genome shotgun (WGS) entry which is preliminary data.</text>
</comment>
<dbReference type="EMBL" id="RCNU01000001">
    <property type="protein sequence ID" value="RWQ99305.1"/>
    <property type="molecule type" value="Genomic_DNA"/>
</dbReference>
<dbReference type="RefSeq" id="XP_028488950.1">
    <property type="nucleotide sequence ID" value="XM_028632432.1"/>
</dbReference>
<gene>
    <name evidence="2" type="ORF">C8Q69DRAFT_502841</name>
</gene>
<name>A0A443I5P0_BYSSP</name>
<feature type="signal peptide" evidence="1">
    <location>
        <begin position="1"/>
        <end position="19"/>
    </location>
</feature>
<proteinExistence type="predicted"/>
<dbReference type="AlphaFoldDB" id="A0A443I5P0"/>
<feature type="chain" id="PRO_5019456543" evidence="1">
    <location>
        <begin position="20"/>
        <end position="82"/>
    </location>
</feature>
<dbReference type="Proteomes" id="UP000283841">
    <property type="component" value="Unassembled WGS sequence"/>
</dbReference>
<accession>A0A443I5P0</accession>
<organism evidence="2 3">
    <name type="scientific">Byssochlamys spectabilis</name>
    <name type="common">Paecilomyces variotii</name>
    <dbReference type="NCBI Taxonomy" id="264951"/>
    <lineage>
        <taxon>Eukaryota</taxon>
        <taxon>Fungi</taxon>
        <taxon>Dikarya</taxon>
        <taxon>Ascomycota</taxon>
        <taxon>Pezizomycotina</taxon>
        <taxon>Eurotiomycetes</taxon>
        <taxon>Eurotiomycetidae</taxon>
        <taxon>Eurotiales</taxon>
        <taxon>Thermoascaceae</taxon>
        <taxon>Paecilomyces</taxon>
    </lineage>
</organism>
<keyword evidence="3" id="KW-1185">Reference proteome</keyword>
<keyword evidence="1" id="KW-0732">Signal</keyword>
<sequence>MKLATVFGAVALCVTPVFSSVLLPTGTVGHNYTVVPSGGPSAVPSHLLSTRNLQNETLSAVPKLGNFGFKRTPVRQTRRFNA</sequence>
<reference evidence="2 3" key="1">
    <citation type="journal article" date="2018" name="Front. Microbiol.">
        <title>Genomic and genetic insights into a cosmopolitan fungus, Paecilomyces variotii (Eurotiales).</title>
        <authorList>
            <person name="Urquhart A.S."/>
            <person name="Mondo S.J."/>
            <person name="Makela M.R."/>
            <person name="Hane J.K."/>
            <person name="Wiebenga A."/>
            <person name="He G."/>
            <person name="Mihaltcheva S."/>
            <person name="Pangilinan J."/>
            <person name="Lipzen A."/>
            <person name="Barry K."/>
            <person name="de Vries R.P."/>
            <person name="Grigoriev I.V."/>
            <person name="Idnurm A."/>
        </authorList>
    </citation>
    <scope>NUCLEOTIDE SEQUENCE [LARGE SCALE GENOMIC DNA]</scope>
    <source>
        <strain evidence="2 3">CBS 101075</strain>
    </source>
</reference>
<evidence type="ECO:0000313" key="2">
    <source>
        <dbReference type="EMBL" id="RWQ99305.1"/>
    </source>
</evidence>
<dbReference type="VEuPathDB" id="FungiDB:C8Q69DRAFT_502841"/>